<reference evidence="2 3" key="1">
    <citation type="submission" date="2024-04" db="EMBL/GenBank/DDBJ databases">
        <title>The reference genome of an endangered Asteraceae, Deinandra increscens subsp. villosa, native to the Central Coast of California.</title>
        <authorList>
            <person name="Guilliams M."/>
            <person name="Hasenstab-Lehman K."/>
            <person name="Meyer R."/>
            <person name="Mcevoy S."/>
        </authorList>
    </citation>
    <scope>NUCLEOTIDE SEQUENCE [LARGE SCALE GENOMIC DNA]</scope>
    <source>
        <tissue evidence="2">Leaf</tissue>
    </source>
</reference>
<dbReference type="SUPFAM" id="SSF81383">
    <property type="entry name" value="F-box domain"/>
    <property type="match status" value="1"/>
</dbReference>
<dbReference type="AlphaFoldDB" id="A0AAP0DVK2"/>
<gene>
    <name evidence="2" type="ORF">SSX86_001555</name>
</gene>
<accession>A0AAP0DVK2</accession>
<evidence type="ECO:0000259" key="1">
    <source>
        <dbReference type="SMART" id="SM00256"/>
    </source>
</evidence>
<proteinExistence type="predicted"/>
<dbReference type="Pfam" id="PF00646">
    <property type="entry name" value="F-box"/>
    <property type="match status" value="1"/>
</dbReference>
<dbReference type="Pfam" id="PF07734">
    <property type="entry name" value="FBA_1"/>
    <property type="match status" value="1"/>
</dbReference>
<protein>
    <recommendedName>
        <fullName evidence="1">F-box domain-containing protein</fullName>
    </recommendedName>
</protein>
<dbReference type="Proteomes" id="UP001408789">
    <property type="component" value="Unassembled WGS sequence"/>
</dbReference>
<dbReference type="EMBL" id="JBCNJP010000003">
    <property type="protein sequence ID" value="KAK9079882.1"/>
    <property type="molecule type" value="Genomic_DNA"/>
</dbReference>
<dbReference type="InterPro" id="IPR017451">
    <property type="entry name" value="F-box-assoc_interact_dom"/>
</dbReference>
<dbReference type="PANTHER" id="PTHR31672:SF10">
    <property type="entry name" value="F-BOX DOMAIN-CONTAINING PROTEIN"/>
    <property type="match status" value="1"/>
</dbReference>
<dbReference type="NCBIfam" id="TIGR01640">
    <property type="entry name" value="F_box_assoc_1"/>
    <property type="match status" value="1"/>
</dbReference>
<name>A0AAP0DVK2_9ASTR</name>
<evidence type="ECO:0000313" key="3">
    <source>
        <dbReference type="Proteomes" id="UP001408789"/>
    </source>
</evidence>
<dbReference type="SMART" id="SM00256">
    <property type="entry name" value="FBOX"/>
    <property type="match status" value="1"/>
</dbReference>
<sequence>MQNRTTQEKKISANIPFDIQLEIIKRVLPIKSLIPFRSVSKQWKFIIDSSEFITDYSFKQAHLLVRYEANYDFKYLSIVDSDDDDDSFSQHKFFDVVSPVVNSGSILDSCHELVCLYRKRLVVLWNPSIKKSVSIPLPQKLTALGFGVCPKTTTRGFGVCPKTNDPKIVMISRSYKIEPITWKAEVFTLSSGSWRSISMNMNLSASTKFKSQQVVIDGVIHWATYAESYSHCDRIITFDLISEEFGEVHLLDSLARRNLSVNKLNKSLVVLNLDEVELTCDAWMMKKNGFEKLFTIDLKEFDGFVSSGIAGFRKNGQPIREHMCEDDGSVEKITLIAYDPSTKLICDLGIYIEFESALFMITSYTESLLLLNNHSDDIIQG</sequence>
<comment type="caution">
    <text evidence="2">The sequence shown here is derived from an EMBL/GenBank/DDBJ whole genome shotgun (WGS) entry which is preliminary data.</text>
</comment>
<dbReference type="InterPro" id="IPR001810">
    <property type="entry name" value="F-box_dom"/>
</dbReference>
<dbReference type="InterPro" id="IPR050796">
    <property type="entry name" value="SCF_F-box_component"/>
</dbReference>
<feature type="domain" description="F-box" evidence="1">
    <location>
        <begin position="15"/>
        <end position="56"/>
    </location>
</feature>
<organism evidence="2 3">
    <name type="scientific">Deinandra increscens subsp. villosa</name>
    <dbReference type="NCBI Taxonomy" id="3103831"/>
    <lineage>
        <taxon>Eukaryota</taxon>
        <taxon>Viridiplantae</taxon>
        <taxon>Streptophyta</taxon>
        <taxon>Embryophyta</taxon>
        <taxon>Tracheophyta</taxon>
        <taxon>Spermatophyta</taxon>
        <taxon>Magnoliopsida</taxon>
        <taxon>eudicotyledons</taxon>
        <taxon>Gunneridae</taxon>
        <taxon>Pentapetalae</taxon>
        <taxon>asterids</taxon>
        <taxon>campanulids</taxon>
        <taxon>Asterales</taxon>
        <taxon>Asteraceae</taxon>
        <taxon>Asteroideae</taxon>
        <taxon>Heliantheae alliance</taxon>
        <taxon>Madieae</taxon>
        <taxon>Madiinae</taxon>
        <taxon>Deinandra</taxon>
    </lineage>
</organism>
<dbReference type="PANTHER" id="PTHR31672">
    <property type="entry name" value="BNACNNG10540D PROTEIN"/>
    <property type="match status" value="1"/>
</dbReference>
<dbReference type="InterPro" id="IPR036047">
    <property type="entry name" value="F-box-like_dom_sf"/>
</dbReference>
<dbReference type="InterPro" id="IPR006527">
    <property type="entry name" value="F-box-assoc_dom_typ1"/>
</dbReference>
<evidence type="ECO:0000313" key="2">
    <source>
        <dbReference type="EMBL" id="KAK9079882.1"/>
    </source>
</evidence>
<keyword evidence="3" id="KW-1185">Reference proteome</keyword>